<evidence type="ECO:0000313" key="5">
    <source>
        <dbReference type="EMBL" id="KER32572.1"/>
    </source>
</evidence>
<dbReference type="Pfam" id="PF15739">
    <property type="entry name" value="TSNAXIP1_N"/>
    <property type="match status" value="1"/>
</dbReference>
<dbReference type="Proteomes" id="UP000054324">
    <property type="component" value="Unassembled WGS sequence"/>
</dbReference>
<dbReference type="InterPro" id="IPR032755">
    <property type="entry name" value="TSNAXIP1_N"/>
</dbReference>
<organism evidence="5 6">
    <name type="scientific">Opisthorchis viverrini</name>
    <name type="common">Southeast Asian liver fluke</name>
    <dbReference type="NCBI Taxonomy" id="6198"/>
    <lineage>
        <taxon>Eukaryota</taxon>
        <taxon>Metazoa</taxon>
        <taxon>Spiralia</taxon>
        <taxon>Lophotrochozoa</taxon>
        <taxon>Platyhelminthes</taxon>
        <taxon>Trematoda</taxon>
        <taxon>Digenea</taxon>
        <taxon>Opisthorchiida</taxon>
        <taxon>Opisthorchiata</taxon>
        <taxon>Opisthorchiidae</taxon>
        <taxon>Opisthorchis</taxon>
    </lineage>
</organism>
<dbReference type="OrthoDB" id="261426at2759"/>
<evidence type="ECO:0000256" key="1">
    <source>
        <dbReference type="ARBA" id="ARBA00023054"/>
    </source>
</evidence>
<dbReference type="CTD" id="20326964"/>
<feature type="coiled-coil region" evidence="2">
    <location>
        <begin position="201"/>
        <end position="320"/>
    </location>
</feature>
<evidence type="ECO:0000259" key="4">
    <source>
        <dbReference type="Pfam" id="PF15739"/>
    </source>
</evidence>
<dbReference type="PANTHER" id="PTHR16306:SF0">
    <property type="entry name" value="TRANSLIN-ASSOCIATED FACTOR X-INTERACTING PROTEIN 1"/>
    <property type="match status" value="1"/>
</dbReference>
<feature type="coiled-coil region" evidence="2">
    <location>
        <begin position="138"/>
        <end position="165"/>
    </location>
</feature>
<feature type="compositionally biased region" description="Basic and acidic residues" evidence="3">
    <location>
        <begin position="365"/>
        <end position="376"/>
    </location>
</feature>
<dbReference type="STRING" id="6198.A0A075A2U1"/>
<dbReference type="KEGG" id="ovi:T265_12796"/>
<protein>
    <recommendedName>
        <fullName evidence="4">Translin-associated factor X-interacting protein 1 N-terminal domain-containing protein</fullName>
    </recommendedName>
</protein>
<feature type="non-terminal residue" evidence="5">
    <location>
        <position position="693"/>
    </location>
</feature>
<evidence type="ECO:0000256" key="3">
    <source>
        <dbReference type="SAM" id="MobiDB-lite"/>
    </source>
</evidence>
<dbReference type="RefSeq" id="XP_009163760.1">
    <property type="nucleotide sequence ID" value="XM_009165496.1"/>
</dbReference>
<gene>
    <name evidence="5" type="ORF">T265_12796</name>
</gene>
<keyword evidence="6" id="KW-1185">Reference proteome</keyword>
<sequence length="693" mass="80107">MVVMENVEDWPANALGRAFDPSSIRVSNDRLQVMSDGGKNVSNPVPKPKFLSYLEEQIQLNLKSLRSDDADGRFQVFKEAFQLIIAAFKTHGPILAQISKEYEAILQYYKTEVQKLRPAQEYLWTIKQECDQRVLELKNQEKPELESLRKEITRLKAQVSAKKEEQISMQVEIDKLKASLEEEHGKCRHEADAKNLLVIELNDMQNHYSELQKVTQQAREEATNVGDPALLRIALDQARKALSEAQFELTKIKADYVDVIPKKEYEILMQSNQKLEEKIVKQEAKFAELTEEMKHCESELSGMIEQRDEYKRALQQLNRASTPRPHWDEVGRSLPCGLSKWNEETHGMSSQQKMQYLIRIMTKKTRDVEDGPKQLESKASSQTNCYEEEESFDELVEGRTETIIGVRDQTGVDESVPRFLRCEDPQVFRRTLQLRDCLLLTDEIWKQRKQEKETYKEPANVRRRSVVRRRMSQARFTPAPAMSKPSVTNWRPFDEFLENFFTQVYGIPRIRLEWAYTYNEAITNHKDYLSLHEVKCIIDNEVSLAFNTNKLFTISLMKTATGICSRGLNKLKGLSAVLLQVIHNNISEGEETELLVVSRDQLQAVLYELTGAQFESNIESLLEKATMVNGKDMEAQRNENSSQLDKKILIDVKALFFKDPGEEFNPFIRELIALYEGIKLGFVEEVVSKLEKS</sequence>
<dbReference type="GO" id="GO:0005737">
    <property type="term" value="C:cytoplasm"/>
    <property type="evidence" value="ECO:0007669"/>
    <property type="project" value="TreeGrafter"/>
</dbReference>
<name>A0A075A2U1_OPIVI</name>
<dbReference type="AlphaFoldDB" id="A0A075A2U1"/>
<accession>A0A075A2U1</accession>
<dbReference type="GeneID" id="20326964"/>
<reference evidence="5 6" key="1">
    <citation type="submission" date="2013-11" db="EMBL/GenBank/DDBJ databases">
        <title>Opisthorchis viverrini - life in the bile duct.</title>
        <authorList>
            <person name="Young N.D."/>
            <person name="Nagarajan N."/>
            <person name="Lin S.J."/>
            <person name="Korhonen P.K."/>
            <person name="Jex A.R."/>
            <person name="Hall R.S."/>
            <person name="Safavi-Hemami H."/>
            <person name="Kaewkong W."/>
            <person name="Bertrand D."/>
            <person name="Gao S."/>
            <person name="Seet Q."/>
            <person name="Wongkham S."/>
            <person name="Teh B.T."/>
            <person name="Wongkham C."/>
            <person name="Intapan P.M."/>
            <person name="Maleewong W."/>
            <person name="Yang X."/>
            <person name="Hu M."/>
            <person name="Wang Z."/>
            <person name="Hofmann A."/>
            <person name="Sternberg P.W."/>
            <person name="Tan P."/>
            <person name="Wang J."/>
            <person name="Gasser R.B."/>
        </authorList>
    </citation>
    <scope>NUCLEOTIDE SEQUENCE [LARGE SCALE GENOMIC DNA]</scope>
</reference>
<dbReference type="EMBL" id="KL596633">
    <property type="protein sequence ID" value="KER32572.1"/>
    <property type="molecule type" value="Genomic_DNA"/>
</dbReference>
<proteinExistence type="predicted"/>
<evidence type="ECO:0000256" key="2">
    <source>
        <dbReference type="SAM" id="Coils"/>
    </source>
</evidence>
<keyword evidence="1 2" id="KW-0175">Coiled coil</keyword>
<feature type="domain" description="Translin-associated factor X-interacting protein 1 N-terminal" evidence="4">
    <location>
        <begin position="55"/>
        <end position="157"/>
    </location>
</feature>
<dbReference type="PANTHER" id="PTHR16306">
    <property type="entry name" value="TRANSLIN-ASSOCIATED FACTOR X-INTERACTING PROTEIN 1"/>
    <property type="match status" value="1"/>
</dbReference>
<feature type="region of interest" description="Disordered" evidence="3">
    <location>
        <begin position="365"/>
        <end position="390"/>
    </location>
</feature>
<evidence type="ECO:0000313" key="6">
    <source>
        <dbReference type="Proteomes" id="UP000054324"/>
    </source>
</evidence>